<dbReference type="EMBL" id="LUKF01000002">
    <property type="protein sequence ID" value="KYG70375.1"/>
    <property type="molecule type" value="Genomic_DNA"/>
</dbReference>
<name>A0A150WV65_BDEBC</name>
<dbReference type="Proteomes" id="UP000075391">
    <property type="component" value="Unassembled WGS sequence"/>
</dbReference>
<gene>
    <name evidence="1" type="ORF">AZI85_14475</name>
</gene>
<comment type="caution">
    <text evidence="1">The sequence shown here is derived from an EMBL/GenBank/DDBJ whole genome shotgun (WGS) entry which is preliminary data.</text>
</comment>
<reference evidence="1 2" key="1">
    <citation type="submission" date="2016-03" db="EMBL/GenBank/DDBJ databases">
        <authorList>
            <person name="Ploux O."/>
        </authorList>
    </citation>
    <scope>NUCLEOTIDE SEQUENCE [LARGE SCALE GENOMIC DNA]</scope>
    <source>
        <strain evidence="1 2">BER2</strain>
    </source>
</reference>
<dbReference type="OrthoDB" id="1122197at2"/>
<protein>
    <recommendedName>
        <fullName evidence="3">TRASH transcription regulator C-terminal archaeal domain-containing protein</fullName>
    </recommendedName>
</protein>
<accession>A0A150WV65</accession>
<evidence type="ECO:0000313" key="1">
    <source>
        <dbReference type="EMBL" id="KYG70375.1"/>
    </source>
</evidence>
<evidence type="ECO:0008006" key="3">
    <source>
        <dbReference type="Google" id="ProtNLM"/>
    </source>
</evidence>
<evidence type="ECO:0000313" key="2">
    <source>
        <dbReference type="Proteomes" id="UP000075391"/>
    </source>
</evidence>
<sequence>MTFMFSVFGFASDWKIVPNKEVCMVNETHFARPQIPVPVAGKTYYGCCENCKKTLSENQNARTAKDALTGKTVDKASAVIAANPAGNVLYFANKKNFEQFVKRR</sequence>
<organism evidence="1 2">
    <name type="scientific">Bdellovibrio bacteriovorus</name>
    <dbReference type="NCBI Taxonomy" id="959"/>
    <lineage>
        <taxon>Bacteria</taxon>
        <taxon>Pseudomonadati</taxon>
        <taxon>Bdellovibrionota</taxon>
        <taxon>Bdellovibrionia</taxon>
        <taxon>Bdellovibrionales</taxon>
        <taxon>Pseudobdellovibrionaceae</taxon>
        <taxon>Bdellovibrio</taxon>
    </lineage>
</organism>
<dbReference type="AlphaFoldDB" id="A0A150WV65"/>
<proteinExistence type="predicted"/>